<comment type="caution">
    <text evidence="1">The sequence shown here is derived from an EMBL/GenBank/DDBJ whole genome shotgun (WGS) entry which is preliminary data.</text>
</comment>
<name>A0A7W9U300_9BURK</name>
<protein>
    <submittedName>
        <fullName evidence="1">Uncharacterized protein</fullName>
    </submittedName>
</protein>
<evidence type="ECO:0000313" key="2">
    <source>
        <dbReference type="Proteomes" id="UP000571554"/>
    </source>
</evidence>
<gene>
    <name evidence="1" type="ORF">F4827_005968</name>
</gene>
<reference evidence="1 2" key="1">
    <citation type="submission" date="2020-08" db="EMBL/GenBank/DDBJ databases">
        <title>Above-ground endophytic microbial communities from plants in different locations in the United States.</title>
        <authorList>
            <person name="Frank C."/>
        </authorList>
    </citation>
    <scope>NUCLEOTIDE SEQUENCE [LARGE SCALE GENOMIC DNA]</scope>
    <source>
        <strain evidence="1 2">WP4_2_2</strain>
    </source>
</reference>
<dbReference type="EMBL" id="JACHBW010000022">
    <property type="protein sequence ID" value="MBB6106098.1"/>
    <property type="molecule type" value="Genomic_DNA"/>
</dbReference>
<dbReference type="Proteomes" id="UP000571554">
    <property type="component" value="Unassembled WGS sequence"/>
</dbReference>
<keyword evidence="2" id="KW-1185">Reference proteome</keyword>
<accession>A0A7W9U300</accession>
<proteinExistence type="predicted"/>
<dbReference type="AlphaFoldDB" id="A0A7W9U300"/>
<evidence type="ECO:0000313" key="1">
    <source>
        <dbReference type="EMBL" id="MBB6106098.1"/>
    </source>
</evidence>
<organism evidence="1 2">
    <name type="scientific">Paraburkholderia bannensis</name>
    <dbReference type="NCBI Taxonomy" id="765414"/>
    <lineage>
        <taxon>Bacteria</taxon>
        <taxon>Pseudomonadati</taxon>
        <taxon>Pseudomonadota</taxon>
        <taxon>Betaproteobacteria</taxon>
        <taxon>Burkholderiales</taxon>
        <taxon>Burkholderiaceae</taxon>
        <taxon>Paraburkholderia</taxon>
    </lineage>
</organism>
<dbReference type="RefSeq" id="WP_183730719.1">
    <property type="nucleotide sequence ID" value="NZ_JACHBW010000022.1"/>
</dbReference>
<sequence>MSLSVKSARYFIAVAEAESGAGVTRYACGSLAFYSGIQGDMAWTAK</sequence>